<sequence>MLFAALLAGHWIGDHWLQSNRQAQDKGLAGHHGRSCCTWHVATLTAAQLALVLLVAAYDPDTSVHLAHLALGLAVNAASHWWADRRRPLEGLAWALHPVSGKRDYYGTDSGRMALDQAWHMAWLVPAALIIGTPDLTTALGLTCCSIAVLLGCDLLSRAGWGLVARRERADGTLRP</sequence>
<keyword evidence="1" id="KW-0614">Plasmid</keyword>
<protein>
    <submittedName>
        <fullName evidence="1">DUF3307 domain-containing protein</fullName>
    </submittedName>
</protein>
<geneLocation type="plasmid" evidence="1 2">
    <name>unnamed2</name>
</geneLocation>
<gene>
    <name evidence="1" type="ORF">KGD84_32090</name>
</gene>
<evidence type="ECO:0000313" key="1">
    <source>
        <dbReference type="EMBL" id="QUX26342.1"/>
    </source>
</evidence>
<dbReference type="RefSeq" id="WP_260697246.1">
    <property type="nucleotide sequence ID" value="NZ_CP074134.1"/>
</dbReference>
<dbReference type="EMBL" id="CP074134">
    <property type="protein sequence ID" value="QUX26342.1"/>
    <property type="molecule type" value="Genomic_DNA"/>
</dbReference>
<organism evidence="1 2">
    <name type="scientific">Nocardiopsis changdeensis</name>
    <dbReference type="NCBI Taxonomy" id="2831969"/>
    <lineage>
        <taxon>Bacteria</taxon>
        <taxon>Bacillati</taxon>
        <taxon>Actinomycetota</taxon>
        <taxon>Actinomycetes</taxon>
        <taxon>Streptosporangiales</taxon>
        <taxon>Nocardiopsidaceae</taxon>
        <taxon>Nocardiopsis</taxon>
    </lineage>
</organism>
<evidence type="ECO:0000313" key="2">
    <source>
        <dbReference type="Proteomes" id="UP000676079"/>
    </source>
</evidence>
<keyword evidence="2" id="KW-1185">Reference proteome</keyword>
<dbReference type="Proteomes" id="UP000676079">
    <property type="component" value="Plasmid unnamed2"/>
</dbReference>
<dbReference type="Pfam" id="PF11750">
    <property type="entry name" value="DUF3307"/>
    <property type="match status" value="1"/>
</dbReference>
<proteinExistence type="predicted"/>
<name>A0ABX8BVQ7_9ACTN</name>
<accession>A0ABX8BVQ7</accession>
<reference evidence="2" key="1">
    <citation type="submission" date="2021-05" db="EMBL/GenBank/DDBJ databases">
        <title>Direct Submission.</title>
        <authorList>
            <person name="Li K."/>
            <person name="Gao J."/>
        </authorList>
    </citation>
    <scope>NUCLEOTIDE SEQUENCE [LARGE SCALE GENOMIC DNA]</scope>
    <source>
        <strain evidence="2">Mg02</strain>
        <plasmid evidence="2">unnamed2</plasmid>
    </source>
</reference>
<dbReference type="InterPro" id="IPR021737">
    <property type="entry name" value="Phage_phiKZ_Orf197"/>
</dbReference>